<gene>
    <name evidence="2" type="ORF">OLC1_LOCUS18501</name>
</gene>
<reference evidence="2" key="1">
    <citation type="submission" date="2023-03" db="EMBL/GenBank/DDBJ databases">
        <authorList>
            <person name="Julca I."/>
        </authorList>
    </citation>
    <scope>NUCLEOTIDE SEQUENCE</scope>
</reference>
<evidence type="ECO:0000256" key="1">
    <source>
        <dbReference type="SAM" id="MobiDB-lite"/>
    </source>
</evidence>
<proteinExistence type="predicted"/>
<name>A0AAV1DSV6_OLDCO</name>
<accession>A0AAV1DSV6</accession>
<feature type="region of interest" description="Disordered" evidence="1">
    <location>
        <begin position="218"/>
        <end position="237"/>
    </location>
</feature>
<organism evidence="2 3">
    <name type="scientific">Oldenlandia corymbosa var. corymbosa</name>
    <dbReference type="NCBI Taxonomy" id="529605"/>
    <lineage>
        <taxon>Eukaryota</taxon>
        <taxon>Viridiplantae</taxon>
        <taxon>Streptophyta</taxon>
        <taxon>Embryophyta</taxon>
        <taxon>Tracheophyta</taxon>
        <taxon>Spermatophyta</taxon>
        <taxon>Magnoliopsida</taxon>
        <taxon>eudicotyledons</taxon>
        <taxon>Gunneridae</taxon>
        <taxon>Pentapetalae</taxon>
        <taxon>asterids</taxon>
        <taxon>lamiids</taxon>
        <taxon>Gentianales</taxon>
        <taxon>Rubiaceae</taxon>
        <taxon>Rubioideae</taxon>
        <taxon>Spermacoceae</taxon>
        <taxon>Hedyotis-Oldenlandia complex</taxon>
        <taxon>Oldenlandia</taxon>
    </lineage>
</organism>
<sequence>MGKVSPKDGKTKTSKQKRRPRNSGNKYLKPGALAQIRYNKSLATKSCTDLGKKRVALVDADKENKNNVIENNCIQESPKLLSPIRYDFASDRAYSPTILSPVRSNIGPLCGPIDFLKHNNLQRTPRTPRSEDYDCESESRLESLPSDLLIKILCHLEHDQLRPVFHVSQKIRKAVIQARQFYFNYTTPDRTRQEMLRIMTPLPTDRWPFMSREDVKGLPLPRPHTPKAPRHGPRPPSRLKFTEMRQIAAVLFQETTFPSRCLVPKVLAKPVCKSLASNRALFYEEELCQAVAQNKLR</sequence>
<dbReference type="PANTHER" id="PTHR34049">
    <property type="entry name" value="F-BOX PROTEIN SKIP27"/>
    <property type="match status" value="1"/>
</dbReference>
<feature type="compositionally biased region" description="Basic residues" evidence="1">
    <location>
        <begin position="224"/>
        <end position="233"/>
    </location>
</feature>
<dbReference type="Proteomes" id="UP001161247">
    <property type="component" value="Chromosome 6"/>
</dbReference>
<dbReference type="InterPro" id="IPR045286">
    <property type="entry name" value="FBS1-like"/>
</dbReference>
<evidence type="ECO:0000313" key="3">
    <source>
        <dbReference type="Proteomes" id="UP001161247"/>
    </source>
</evidence>
<feature type="region of interest" description="Disordered" evidence="1">
    <location>
        <begin position="1"/>
        <end position="29"/>
    </location>
</feature>
<feature type="compositionally biased region" description="Basic residues" evidence="1">
    <location>
        <begin position="12"/>
        <end position="21"/>
    </location>
</feature>
<dbReference type="AlphaFoldDB" id="A0AAV1DSV6"/>
<keyword evidence="3" id="KW-1185">Reference proteome</keyword>
<dbReference type="PANTHER" id="PTHR34049:SF2">
    <property type="entry name" value="F-BOX DOMAIN CONTAINING PROTEIN, EXPRESSED"/>
    <property type="match status" value="1"/>
</dbReference>
<evidence type="ECO:0000313" key="2">
    <source>
        <dbReference type="EMBL" id="CAI9110975.1"/>
    </source>
</evidence>
<protein>
    <submittedName>
        <fullName evidence="2">OLC1v1011096C1</fullName>
    </submittedName>
</protein>
<feature type="compositionally biased region" description="Basic and acidic residues" evidence="1">
    <location>
        <begin position="1"/>
        <end position="11"/>
    </location>
</feature>
<dbReference type="EMBL" id="OX459123">
    <property type="protein sequence ID" value="CAI9110975.1"/>
    <property type="molecule type" value="Genomic_DNA"/>
</dbReference>